<dbReference type="EMBL" id="JARBCY010000019">
    <property type="protein sequence ID" value="MEF3317541.1"/>
    <property type="molecule type" value="Genomic_DNA"/>
</dbReference>
<accession>A0ABU7XB20</accession>
<keyword evidence="1" id="KW-0812">Transmembrane</keyword>
<evidence type="ECO:0000256" key="1">
    <source>
        <dbReference type="SAM" id="Phobius"/>
    </source>
</evidence>
<feature type="transmembrane region" description="Helical" evidence="1">
    <location>
        <begin position="7"/>
        <end position="25"/>
    </location>
</feature>
<keyword evidence="3" id="KW-1185">Reference proteome</keyword>
<evidence type="ECO:0000313" key="3">
    <source>
        <dbReference type="Proteomes" id="UP001328425"/>
    </source>
</evidence>
<name>A0ABU7XB20_9FIRM</name>
<organism evidence="2 3">
    <name type="scientific">Peptoniphilus grossensis</name>
    <dbReference type="NCBI Taxonomy" id="1465756"/>
    <lineage>
        <taxon>Bacteria</taxon>
        <taxon>Bacillati</taxon>
        <taxon>Bacillota</taxon>
        <taxon>Tissierellia</taxon>
        <taxon>Tissierellales</taxon>
        <taxon>Peptoniphilaceae</taxon>
        <taxon>Peptoniphilus</taxon>
    </lineage>
</organism>
<dbReference type="RefSeq" id="WP_288166862.1">
    <property type="nucleotide sequence ID" value="NZ_JARBCY010000019.1"/>
</dbReference>
<comment type="caution">
    <text evidence="2">The sequence shown here is derived from an EMBL/GenBank/DDBJ whole genome shotgun (WGS) entry which is preliminary data.</text>
</comment>
<proteinExistence type="predicted"/>
<keyword evidence="1" id="KW-1133">Transmembrane helix</keyword>
<reference evidence="2 3" key="1">
    <citation type="submission" date="2022-11" db="EMBL/GenBank/DDBJ databases">
        <title>The First Case of Preauricular Fistular Abscess Caused by Peptoniphilus grossensis.</title>
        <authorList>
            <person name="Byun J.-H."/>
        </authorList>
    </citation>
    <scope>NUCLEOTIDE SEQUENCE [LARGE SCALE GENOMIC DNA]</scope>
    <source>
        <strain evidence="2 3">GYB008</strain>
    </source>
</reference>
<feature type="transmembrane region" description="Helical" evidence="1">
    <location>
        <begin position="31"/>
        <end position="48"/>
    </location>
</feature>
<keyword evidence="1" id="KW-0472">Membrane</keyword>
<dbReference type="Proteomes" id="UP001328425">
    <property type="component" value="Unassembled WGS sequence"/>
</dbReference>
<evidence type="ECO:0000313" key="2">
    <source>
        <dbReference type="EMBL" id="MEF3317541.1"/>
    </source>
</evidence>
<protein>
    <submittedName>
        <fullName evidence="2">Uncharacterized protein</fullName>
    </submittedName>
</protein>
<gene>
    <name evidence="2" type="ORF">PV361_02360</name>
</gene>
<sequence>MAGIRTYKISLLTLPIALVTGFLSFKSPSGLIFSFLFGGIAAIAFFLCTPRFRASLADIYEENNEGIYSKTVEEDL</sequence>